<evidence type="ECO:0000313" key="1">
    <source>
        <dbReference type="EMBL" id="MFC6879627.1"/>
    </source>
</evidence>
<protein>
    <submittedName>
        <fullName evidence="1">Uncharacterized protein</fullName>
    </submittedName>
</protein>
<evidence type="ECO:0000313" key="2">
    <source>
        <dbReference type="Proteomes" id="UP001596380"/>
    </source>
</evidence>
<dbReference type="RefSeq" id="WP_160821595.1">
    <property type="nucleotide sequence ID" value="NZ_JBHSXE010000001.1"/>
</dbReference>
<gene>
    <name evidence="1" type="ORF">ACFQKB_07590</name>
</gene>
<name>A0ABW2CE08_9ACTN</name>
<accession>A0ABW2CE08</accession>
<organism evidence="1 2">
    <name type="scientific">Actinomadura yumaensis</name>
    <dbReference type="NCBI Taxonomy" id="111807"/>
    <lineage>
        <taxon>Bacteria</taxon>
        <taxon>Bacillati</taxon>
        <taxon>Actinomycetota</taxon>
        <taxon>Actinomycetes</taxon>
        <taxon>Streptosporangiales</taxon>
        <taxon>Thermomonosporaceae</taxon>
        <taxon>Actinomadura</taxon>
    </lineage>
</organism>
<reference evidence="2" key="1">
    <citation type="journal article" date="2019" name="Int. J. Syst. Evol. Microbiol.">
        <title>The Global Catalogue of Microorganisms (GCM) 10K type strain sequencing project: providing services to taxonomists for standard genome sequencing and annotation.</title>
        <authorList>
            <consortium name="The Broad Institute Genomics Platform"/>
            <consortium name="The Broad Institute Genome Sequencing Center for Infectious Disease"/>
            <person name="Wu L."/>
            <person name="Ma J."/>
        </authorList>
    </citation>
    <scope>NUCLEOTIDE SEQUENCE [LARGE SCALE GENOMIC DNA]</scope>
    <source>
        <strain evidence="2">JCM 3369</strain>
    </source>
</reference>
<dbReference type="EMBL" id="JBHSXS010000003">
    <property type="protein sequence ID" value="MFC6879627.1"/>
    <property type="molecule type" value="Genomic_DNA"/>
</dbReference>
<sequence length="189" mass="21251">MSEADVADRLAATGLAFQNWHEKDRNYIPVGLTALSIHFPDVPGRMYSSVANDDPDILEKANVGWYRTARDGNLFESADPRFLVGAKPTTDARVWQWAVVRLTEPWDIMGAGGRTGTLGVAWCRPGFAMLSLDGEVIVRGDTWENEIGTVRVRTPRHREFLDFARTIADDPSEPPAFRTEIKTWLQTFE</sequence>
<keyword evidence="2" id="KW-1185">Reference proteome</keyword>
<dbReference type="Proteomes" id="UP001596380">
    <property type="component" value="Unassembled WGS sequence"/>
</dbReference>
<proteinExistence type="predicted"/>
<comment type="caution">
    <text evidence="1">The sequence shown here is derived from an EMBL/GenBank/DDBJ whole genome shotgun (WGS) entry which is preliminary data.</text>
</comment>